<accession>A0A7S2YNI1</accession>
<dbReference type="AlphaFoldDB" id="A0A7S2YNI1"/>
<organism evidence="1">
    <name type="scientific">Entomoneis paludosa</name>
    <dbReference type="NCBI Taxonomy" id="265537"/>
    <lineage>
        <taxon>Eukaryota</taxon>
        <taxon>Sar</taxon>
        <taxon>Stramenopiles</taxon>
        <taxon>Ochrophyta</taxon>
        <taxon>Bacillariophyta</taxon>
        <taxon>Bacillariophyceae</taxon>
        <taxon>Bacillariophycidae</taxon>
        <taxon>Entomoneidaceae</taxon>
        <taxon>Entomoneis</taxon>
    </lineage>
</organism>
<sequence length="101" mass="11677">MMEWRCPERMQQQVSLVWFVLPIISFVKGKQELSSNRLKSHRSPSLSVKKFVTESQVDFCLSDIFHKPRYEELFDPCCPMPIAWAAVDSRSDCRLCCSGSS</sequence>
<protein>
    <submittedName>
        <fullName evidence="1">Uncharacterized protein</fullName>
    </submittedName>
</protein>
<proteinExistence type="predicted"/>
<evidence type="ECO:0000313" key="1">
    <source>
        <dbReference type="EMBL" id="CAD9986506.1"/>
    </source>
</evidence>
<dbReference type="EMBL" id="HBHT01033851">
    <property type="protein sequence ID" value="CAD9986506.1"/>
    <property type="molecule type" value="Transcribed_RNA"/>
</dbReference>
<gene>
    <name evidence="1" type="ORF">APAL1065_LOCUS22759</name>
</gene>
<name>A0A7S2YNI1_9STRA</name>
<reference evidence="1" key="1">
    <citation type="submission" date="2021-01" db="EMBL/GenBank/DDBJ databases">
        <authorList>
            <person name="Corre E."/>
            <person name="Pelletier E."/>
            <person name="Niang G."/>
            <person name="Scheremetjew M."/>
            <person name="Finn R."/>
            <person name="Kale V."/>
            <person name="Holt S."/>
            <person name="Cochrane G."/>
            <person name="Meng A."/>
            <person name="Brown T."/>
            <person name="Cohen L."/>
        </authorList>
    </citation>
    <scope>NUCLEOTIDE SEQUENCE</scope>
    <source>
        <strain evidence="1">CCMP125</strain>
    </source>
</reference>